<dbReference type="NCBIfam" id="TIGR00050">
    <property type="entry name" value="rRNA_methyl_1"/>
    <property type="match status" value="1"/>
</dbReference>
<dbReference type="Gene3D" id="3.40.1280.10">
    <property type="match status" value="1"/>
</dbReference>
<comment type="catalytic activity">
    <reaction evidence="5">
        <text>cytidine(32) in tRNA + S-adenosyl-L-methionine = 2'-O-methylcytidine(32) in tRNA + S-adenosyl-L-homocysteine + H(+)</text>
        <dbReference type="Rhea" id="RHEA:42932"/>
        <dbReference type="Rhea" id="RHEA-COMP:10288"/>
        <dbReference type="Rhea" id="RHEA-COMP:10289"/>
        <dbReference type="ChEBI" id="CHEBI:15378"/>
        <dbReference type="ChEBI" id="CHEBI:57856"/>
        <dbReference type="ChEBI" id="CHEBI:59789"/>
        <dbReference type="ChEBI" id="CHEBI:74495"/>
        <dbReference type="ChEBI" id="CHEBI:82748"/>
        <dbReference type="EC" id="2.1.1.200"/>
    </reaction>
</comment>
<dbReference type="Pfam" id="PF00588">
    <property type="entry name" value="SpoU_methylase"/>
    <property type="match status" value="1"/>
</dbReference>
<dbReference type="GO" id="GO:0003723">
    <property type="term" value="F:RNA binding"/>
    <property type="evidence" value="ECO:0007669"/>
    <property type="project" value="InterPro"/>
</dbReference>
<accession>A0A845MBP5</accession>
<dbReference type="OrthoDB" id="9806346at2"/>
<sequence>MSGAAQPAIILVEPQMGENIGAAARAMLNFGLTDLRLVNPRDGWPNDRAVAMASGARIVLENTRVFETTEAAIADLNHVFATTARPRDVIKEVATPKAAAIELRKKAGHGARTGILFGKESVGLSREDVALADAIISVPLNPDFSSINLAQAVLLVGYEWFQAADDTPPVKILNEERPANKAELSHLFERIERELDARGYFDPIQQRKHVILRNMRNMFQRLGLMESDVRAFQGIIKGLTMKLKDRKDDGDPS</sequence>
<comment type="function">
    <text evidence="5">Catalyzes the formation of 2'O-methylated cytidine (Cm32) or 2'O-methylated uridine (Um32) at position 32 in tRNA.</text>
</comment>
<comment type="catalytic activity">
    <reaction evidence="5">
        <text>uridine(32) in tRNA + S-adenosyl-L-methionine = 2'-O-methyluridine(32) in tRNA + S-adenosyl-L-homocysteine + H(+)</text>
        <dbReference type="Rhea" id="RHEA:42936"/>
        <dbReference type="Rhea" id="RHEA-COMP:10107"/>
        <dbReference type="Rhea" id="RHEA-COMP:10290"/>
        <dbReference type="ChEBI" id="CHEBI:15378"/>
        <dbReference type="ChEBI" id="CHEBI:57856"/>
        <dbReference type="ChEBI" id="CHEBI:59789"/>
        <dbReference type="ChEBI" id="CHEBI:65315"/>
        <dbReference type="ChEBI" id="CHEBI:74478"/>
        <dbReference type="EC" id="2.1.1.200"/>
    </reaction>
</comment>
<evidence type="ECO:0000256" key="3">
    <source>
        <dbReference type="ARBA" id="ARBA00022679"/>
    </source>
</evidence>
<dbReference type="PANTHER" id="PTHR42786:SF7">
    <property type="entry name" value="TRNA_RRNA METHYLTRANSFERASE SPOU TYPE DOMAIN-CONTAINING PROTEIN"/>
    <property type="match status" value="1"/>
</dbReference>
<dbReference type="GO" id="GO:0160206">
    <property type="term" value="F:tRNA (cytidine(32)/uridine(32)-2'-O)-methyltransferase activity"/>
    <property type="evidence" value="ECO:0007669"/>
    <property type="project" value="UniProtKB-EC"/>
</dbReference>
<keyword evidence="5" id="KW-0819">tRNA processing</keyword>
<comment type="subcellular location">
    <subcellularLocation>
        <location evidence="5">Cytoplasm</location>
    </subcellularLocation>
</comment>
<dbReference type="PANTHER" id="PTHR42786">
    <property type="entry name" value="TRNA/RRNA METHYLTRANSFERASE"/>
    <property type="match status" value="1"/>
</dbReference>
<name>A0A845MBP5_9PROT</name>
<reference evidence="7 8" key="1">
    <citation type="journal article" date="2014" name="Int. J. Syst. Evol. Microbiol.">
        <title>Sneathiella chungangensis sp. nov., isolated from a marine sand, and emended description of the genus Sneathiella.</title>
        <authorList>
            <person name="Siamphan C."/>
            <person name="Kim H."/>
            <person name="Lee J.S."/>
            <person name="Kim W."/>
        </authorList>
    </citation>
    <scope>NUCLEOTIDE SEQUENCE [LARGE SCALE GENOMIC DNA]</scope>
    <source>
        <strain evidence="7 8">KCTC 32476</strain>
    </source>
</reference>
<dbReference type="InterPro" id="IPR004384">
    <property type="entry name" value="RNA_MeTrfase_TrmJ/LasT"/>
</dbReference>
<comment type="subunit">
    <text evidence="5">Homodimer.</text>
</comment>
<keyword evidence="5" id="KW-0963">Cytoplasm</keyword>
<keyword evidence="8" id="KW-1185">Reference proteome</keyword>
<dbReference type="Proteomes" id="UP000445696">
    <property type="component" value="Unassembled WGS sequence"/>
</dbReference>
<dbReference type="CDD" id="cd18093">
    <property type="entry name" value="SpoU-like_TrmJ"/>
    <property type="match status" value="1"/>
</dbReference>
<keyword evidence="3 7" id="KW-0808">Transferase</keyword>
<feature type="domain" description="tRNA/rRNA methyltransferase SpoU type" evidence="6">
    <location>
        <begin position="8"/>
        <end position="158"/>
    </location>
</feature>
<dbReference type="EC" id="2.1.1.200" evidence="5"/>
<gene>
    <name evidence="5" type="primary">trmJ</name>
    <name evidence="7" type="ORF">GQF03_00600</name>
</gene>
<organism evidence="7 8">
    <name type="scientific">Sneathiella chungangensis</name>
    <dbReference type="NCBI Taxonomy" id="1418234"/>
    <lineage>
        <taxon>Bacteria</taxon>
        <taxon>Pseudomonadati</taxon>
        <taxon>Pseudomonadota</taxon>
        <taxon>Alphaproteobacteria</taxon>
        <taxon>Sneathiellales</taxon>
        <taxon>Sneathiellaceae</taxon>
        <taxon>Sneathiella</taxon>
    </lineage>
</organism>
<dbReference type="EMBL" id="WTVA01000001">
    <property type="protein sequence ID" value="MZR20826.1"/>
    <property type="molecule type" value="Genomic_DNA"/>
</dbReference>
<dbReference type="InterPro" id="IPR001537">
    <property type="entry name" value="SpoU_MeTrfase"/>
</dbReference>
<comment type="caution">
    <text evidence="7">The sequence shown here is derived from an EMBL/GenBank/DDBJ whole genome shotgun (WGS) entry which is preliminary data.</text>
</comment>
<keyword evidence="4 5" id="KW-0949">S-adenosyl-L-methionine</keyword>
<comment type="similarity">
    <text evidence="1">Belongs to the class IV-like SAM-binding methyltransferase superfamily. RNA methyltransferase TrmH family.</text>
</comment>
<evidence type="ECO:0000313" key="7">
    <source>
        <dbReference type="EMBL" id="MZR20826.1"/>
    </source>
</evidence>
<dbReference type="Gene3D" id="1.10.8.590">
    <property type="match status" value="1"/>
</dbReference>
<dbReference type="InterPro" id="IPR029028">
    <property type="entry name" value="Alpha/beta_knot_MTases"/>
</dbReference>
<evidence type="ECO:0000313" key="8">
    <source>
        <dbReference type="Proteomes" id="UP000445696"/>
    </source>
</evidence>
<evidence type="ECO:0000256" key="1">
    <source>
        <dbReference type="ARBA" id="ARBA00007228"/>
    </source>
</evidence>
<evidence type="ECO:0000256" key="2">
    <source>
        <dbReference type="ARBA" id="ARBA00022603"/>
    </source>
</evidence>
<dbReference type="PIRSF" id="PIRSF004808">
    <property type="entry name" value="LasT"/>
    <property type="match status" value="1"/>
</dbReference>
<dbReference type="RefSeq" id="WP_161337249.1">
    <property type="nucleotide sequence ID" value="NZ_JBHSDG010000002.1"/>
</dbReference>
<dbReference type="SUPFAM" id="SSF75217">
    <property type="entry name" value="alpha/beta knot"/>
    <property type="match status" value="1"/>
</dbReference>
<dbReference type="AlphaFoldDB" id="A0A845MBP5"/>
<dbReference type="GO" id="GO:0002128">
    <property type="term" value="P:tRNA nucleoside ribose methylation"/>
    <property type="evidence" value="ECO:0007669"/>
    <property type="project" value="TreeGrafter"/>
</dbReference>
<dbReference type="InterPro" id="IPR029026">
    <property type="entry name" value="tRNA_m1G_MTases_N"/>
</dbReference>
<dbReference type="GO" id="GO:0005829">
    <property type="term" value="C:cytosol"/>
    <property type="evidence" value="ECO:0007669"/>
    <property type="project" value="TreeGrafter"/>
</dbReference>
<evidence type="ECO:0000256" key="5">
    <source>
        <dbReference type="RuleBase" id="RU362024"/>
    </source>
</evidence>
<proteinExistence type="inferred from homology"/>
<protein>
    <recommendedName>
        <fullName evidence="5">tRNA (cytidine/uridine-2'-O-)-methyltransferase TrmJ</fullName>
        <ecNumber evidence="5">2.1.1.200</ecNumber>
    </recommendedName>
    <alternativeName>
        <fullName evidence="5">tRNA (cytidine(32)/uridine(32)-2'-O)-methyltransferase</fullName>
    </alternativeName>
    <alternativeName>
        <fullName evidence="5">tRNA Cm32/Um32 methyltransferase</fullName>
    </alternativeName>
</protein>
<evidence type="ECO:0000256" key="4">
    <source>
        <dbReference type="ARBA" id="ARBA00022691"/>
    </source>
</evidence>
<evidence type="ECO:0000259" key="6">
    <source>
        <dbReference type="Pfam" id="PF00588"/>
    </source>
</evidence>
<keyword evidence="2 5" id="KW-0489">Methyltransferase</keyword>